<sequence>MYAFIDRPVDSLGNSGRFLLWAMRGWVCAAERGQCPPQRLHRGFVAVNAAGALPDFHVAMALIGSDAVETLLLAPMPCLQISEDEAILLGLWRDISLGDVANARRALALMAEGDSVGSIAKAMGAAIDRLVAAGFDMSALAAGAMTHQESSK</sequence>
<dbReference type="RefSeq" id="WP_052208458.1">
    <property type="nucleotide sequence ID" value="NZ_CP009122.1"/>
</dbReference>
<dbReference type="HOGENOM" id="CLU_1747752_0_0_5"/>
<name>A0A0A7PJX4_9SPHN</name>
<dbReference type="Proteomes" id="UP000030907">
    <property type="component" value="Chromosome"/>
</dbReference>
<keyword evidence="2" id="KW-1185">Reference proteome</keyword>
<accession>A0A0A7PJX4</accession>
<dbReference type="EMBL" id="CP009122">
    <property type="protein sequence ID" value="AJA10305.1"/>
    <property type="molecule type" value="Genomic_DNA"/>
</dbReference>
<evidence type="ECO:0000313" key="2">
    <source>
        <dbReference type="Proteomes" id="UP000030907"/>
    </source>
</evidence>
<reference evidence="1 2" key="1">
    <citation type="journal article" date="2015" name="Int. J. Syst. Evol. Microbiol.">
        <title>Description of Sphingopyxis fribergensis sp. nov. - a soil bacterium with the ability to degrade styrene and phenylacetic acid.</title>
        <authorList>
            <person name="Oelschlagel M."/>
            <person name="Ruckert C."/>
            <person name="Kalinowski J."/>
            <person name="Schmidt G."/>
            <person name="Schlomann M."/>
            <person name="Tischler D."/>
        </authorList>
    </citation>
    <scope>NUCLEOTIDE SEQUENCE [LARGE SCALE GENOMIC DNA]</scope>
    <source>
        <strain evidence="1 2">Kp5.2</strain>
    </source>
</reference>
<evidence type="ECO:0000313" key="1">
    <source>
        <dbReference type="EMBL" id="AJA10305.1"/>
    </source>
</evidence>
<dbReference type="STRING" id="1515612.SKP52_17170"/>
<proteinExistence type="predicted"/>
<dbReference type="OrthoDB" id="7360669at2"/>
<organism evidence="1 2">
    <name type="scientific">Sphingopyxis fribergensis</name>
    <dbReference type="NCBI Taxonomy" id="1515612"/>
    <lineage>
        <taxon>Bacteria</taxon>
        <taxon>Pseudomonadati</taxon>
        <taxon>Pseudomonadota</taxon>
        <taxon>Alphaproteobacteria</taxon>
        <taxon>Sphingomonadales</taxon>
        <taxon>Sphingomonadaceae</taxon>
        <taxon>Sphingopyxis</taxon>
    </lineage>
</organism>
<protein>
    <submittedName>
        <fullName evidence="1">Uncharacterized protein</fullName>
    </submittedName>
</protein>
<dbReference type="AlphaFoldDB" id="A0A0A7PJX4"/>
<dbReference type="KEGG" id="sphk:SKP52_17170"/>
<gene>
    <name evidence="1" type="ORF">SKP52_17170</name>
</gene>